<gene>
    <name evidence="8" type="ORF">KCU98_g12383</name>
</gene>
<comment type="subunit">
    <text evidence="2 6">Binds the proteasome.</text>
</comment>
<comment type="subcellular location">
    <subcellularLocation>
        <location evidence="6">Cytoplasm</location>
    </subcellularLocation>
    <subcellularLocation>
        <location evidence="6">Nucleus</location>
    </subcellularLocation>
</comment>
<evidence type="ECO:0000256" key="6">
    <source>
        <dbReference type="RuleBase" id="RU368013"/>
    </source>
</evidence>
<dbReference type="InterPro" id="IPR057678">
    <property type="entry name" value="DUF7918"/>
</dbReference>
<dbReference type="GO" id="GO:0071630">
    <property type="term" value="P:nuclear protein quality control by the ubiquitin-proteasome system"/>
    <property type="evidence" value="ECO:0007669"/>
    <property type="project" value="UniProtKB-UniRule"/>
</dbReference>
<dbReference type="InterPro" id="IPR013868">
    <property type="entry name" value="Cut8/Sts1_fam"/>
</dbReference>
<sequence>PDEMRNLLQNICDQNPAIAHEVVTKAPRPSIESTLSVLQKYETTFKESFPFGNRPSSDYTYNRVRQPMLQLIEALKDFTPHFLPPNEPQPTLSLQYLDAVTQIIHRLPTWDTFQHNHAKFEAYDELAQAWALAIRESAKRGGGFHLQYAGWDQKLLKHNEDSGGRLQDAVNELRANVTYLNGPAAGGTAPSNLDERAAIRQQILSGTYGPDVSVGVGRCSSTFASLVVTSIAGIMAIIPDVPHVIVDIVVDGQPLPEYLDEDDDDSVSPTSIIKYVESVSGSHFGIRVNLNGMERKHLKRGNSVVVEYHLDAENVTCNKPRPELQDLGTIAVKLHYAHVQGSPNYHSPDSSKVNMPENIHEKHLKGQAISQQVKLGEAVPVGALQTVDSRLLEEFAVFNFRYRSRKDLQILCLIPRSPSPIPLEDRPEGDLNREELLELLRRQKSRQEEQVAIKQELKRERIEEDEDDDELTIIFSRPPPRKLKITADADTGIETIDLTDV</sequence>
<comment type="caution">
    <text evidence="8">The sequence shown here is derived from an EMBL/GenBank/DDBJ whole genome shotgun (WGS) entry which is preliminary data.</text>
</comment>
<dbReference type="EMBL" id="JAHFXS010002124">
    <property type="protein sequence ID" value="KAG9973817.1"/>
    <property type="molecule type" value="Genomic_DNA"/>
</dbReference>
<comment type="similarity">
    <text evidence="1 6">Belongs to the cut8/STS1 family.</text>
</comment>
<dbReference type="PANTHER" id="PTHR28032:SF1">
    <property type="entry name" value="FI02826P"/>
    <property type="match status" value="1"/>
</dbReference>
<dbReference type="GO" id="GO:0070628">
    <property type="term" value="F:proteasome binding"/>
    <property type="evidence" value="ECO:0007669"/>
    <property type="project" value="TreeGrafter"/>
</dbReference>
<evidence type="ECO:0000256" key="3">
    <source>
        <dbReference type="ARBA" id="ARBA00016204"/>
    </source>
</evidence>
<comment type="function">
    <text evidence="5 6">Involved in ubiquitin-mediated protein degradation. Regulatory factor in the ubiquitin/proteasome pathway that controls the turnover of proteasome substrates. Targets proteasomes to the nucleus and facilitates the degradation of nuclear proteins.</text>
</comment>
<evidence type="ECO:0000256" key="2">
    <source>
        <dbReference type="ARBA" id="ARBA00011464"/>
    </source>
</evidence>
<dbReference type="GO" id="GO:0005737">
    <property type="term" value="C:cytoplasm"/>
    <property type="evidence" value="ECO:0007669"/>
    <property type="project" value="UniProtKB-SubCell"/>
</dbReference>
<evidence type="ECO:0000259" key="7">
    <source>
        <dbReference type="Pfam" id="PF25534"/>
    </source>
</evidence>
<evidence type="ECO:0000256" key="5">
    <source>
        <dbReference type="ARBA" id="ARBA00025651"/>
    </source>
</evidence>
<organism evidence="8 9">
    <name type="scientific">Aureobasidium melanogenum</name>
    <name type="common">Aureobasidium pullulans var. melanogenum</name>
    <dbReference type="NCBI Taxonomy" id="46634"/>
    <lineage>
        <taxon>Eukaryota</taxon>
        <taxon>Fungi</taxon>
        <taxon>Dikarya</taxon>
        <taxon>Ascomycota</taxon>
        <taxon>Pezizomycotina</taxon>
        <taxon>Dothideomycetes</taxon>
        <taxon>Dothideomycetidae</taxon>
        <taxon>Dothideales</taxon>
        <taxon>Saccotheciaceae</taxon>
        <taxon>Aureobasidium</taxon>
    </lineage>
</organism>
<evidence type="ECO:0000256" key="1">
    <source>
        <dbReference type="ARBA" id="ARBA00006199"/>
    </source>
</evidence>
<feature type="non-terminal residue" evidence="8">
    <location>
        <position position="1"/>
    </location>
</feature>
<dbReference type="GO" id="GO:0031144">
    <property type="term" value="P:proteasome localization"/>
    <property type="evidence" value="ECO:0007669"/>
    <property type="project" value="UniProtKB-UniRule"/>
</dbReference>
<evidence type="ECO:0000313" key="8">
    <source>
        <dbReference type="EMBL" id="KAG9973817.1"/>
    </source>
</evidence>
<protein>
    <recommendedName>
        <fullName evidence="3 6">Tethering factor for nuclear proteasome STS1</fullName>
    </recommendedName>
</protein>
<name>A0A9P8FHZ2_AURME</name>
<accession>A0A9P8FHZ2</accession>
<keyword evidence="4 6" id="KW-0539">Nucleus</keyword>
<reference evidence="8" key="1">
    <citation type="journal article" date="2021" name="J Fungi (Basel)">
        <title>Virulence traits and population genomics of the black yeast Aureobasidium melanogenum.</title>
        <authorList>
            <person name="Cernosa A."/>
            <person name="Sun X."/>
            <person name="Gostincar C."/>
            <person name="Fang C."/>
            <person name="Gunde-Cimerman N."/>
            <person name="Song Z."/>
        </authorList>
    </citation>
    <scope>NUCLEOTIDE SEQUENCE</scope>
    <source>
        <strain evidence="8">EXF-9298</strain>
    </source>
</reference>
<dbReference type="GO" id="GO:0031965">
    <property type="term" value="C:nuclear membrane"/>
    <property type="evidence" value="ECO:0007669"/>
    <property type="project" value="TreeGrafter"/>
</dbReference>
<keyword evidence="6" id="KW-0963">Cytoplasm</keyword>
<dbReference type="Pfam" id="PF25534">
    <property type="entry name" value="DUF7918"/>
    <property type="match status" value="2"/>
</dbReference>
<dbReference type="Pfam" id="PF08559">
    <property type="entry name" value="Cut8"/>
    <property type="match status" value="1"/>
</dbReference>
<reference evidence="8" key="2">
    <citation type="submission" date="2021-08" db="EMBL/GenBank/DDBJ databases">
        <authorList>
            <person name="Gostincar C."/>
            <person name="Sun X."/>
            <person name="Song Z."/>
            <person name="Gunde-Cimerman N."/>
        </authorList>
    </citation>
    <scope>NUCLEOTIDE SEQUENCE</scope>
    <source>
        <strain evidence="8">EXF-9298</strain>
    </source>
</reference>
<proteinExistence type="inferred from homology"/>
<evidence type="ECO:0000256" key="4">
    <source>
        <dbReference type="ARBA" id="ARBA00023242"/>
    </source>
</evidence>
<feature type="domain" description="DUF7918" evidence="7">
    <location>
        <begin position="245"/>
        <end position="316"/>
    </location>
</feature>
<feature type="non-terminal residue" evidence="8">
    <location>
        <position position="501"/>
    </location>
</feature>
<evidence type="ECO:0000313" key="9">
    <source>
        <dbReference type="Proteomes" id="UP000729357"/>
    </source>
</evidence>
<dbReference type="GO" id="GO:0015031">
    <property type="term" value="P:protein transport"/>
    <property type="evidence" value="ECO:0007669"/>
    <property type="project" value="UniProtKB-UniRule"/>
</dbReference>
<keyword evidence="6" id="KW-0653">Protein transport</keyword>
<feature type="domain" description="DUF7918" evidence="7">
    <location>
        <begin position="320"/>
        <end position="417"/>
    </location>
</feature>
<dbReference type="AlphaFoldDB" id="A0A9P8FHZ2"/>
<dbReference type="Proteomes" id="UP000729357">
    <property type="component" value="Unassembled WGS sequence"/>
</dbReference>
<keyword evidence="6" id="KW-0813">Transport</keyword>
<dbReference type="Gene3D" id="1.20.58.1590">
    <property type="entry name" value="Tethering factor for nuclear proteasome Cut8/Sts1"/>
    <property type="match status" value="1"/>
</dbReference>
<keyword evidence="9" id="KW-1185">Reference proteome</keyword>
<dbReference type="InterPro" id="IPR038422">
    <property type="entry name" value="Cut8/Sts1_sf"/>
</dbReference>
<dbReference type="PANTHER" id="PTHR28032">
    <property type="entry name" value="FI02826P"/>
    <property type="match status" value="1"/>
</dbReference>